<dbReference type="GO" id="GO:0005737">
    <property type="term" value="C:cytoplasm"/>
    <property type="evidence" value="ECO:0007669"/>
    <property type="project" value="InterPro"/>
</dbReference>
<reference evidence="3 4" key="1">
    <citation type="submission" date="2018-05" db="EMBL/GenBank/DDBJ databases">
        <title>Complete Genome Sequences of Extremely Thermoacidophilic, Metal-Mobilizing Type-Strain Members of the Archaeal Family Sulfolobaceae: Acidianus brierleyi DSM-1651T, Acidianus sulfidivorans DSM-18786T, Metallosphaera hakonensis DSM-7519T, and Metallosphaera prunae DSM-10039T.</title>
        <authorList>
            <person name="Counts J.A."/>
            <person name="Kelly R.M."/>
        </authorList>
    </citation>
    <scope>NUCLEOTIDE SEQUENCE [LARGE SCALE GENOMIC DNA]</scope>
    <source>
        <strain evidence="3 4">DSM 1651</strain>
    </source>
</reference>
<sequence>MISLIIVRHGEAEPKVDSIEDKERKLIKKGIKQMRRVAGFIDEMDYNFDRILTSTYIRAYQSAEAILDELGEDEKKIETINELDPDKDPSEFINKIKESDNTSMLVVGHEPFLSQLIRNLTGGNIEIKKGGLAVVDYNPVDGKGVLKMLITQKIMKLI</sequence>
<evidence type="ECO:0000313" key="4">
    <source>
        <dbReference type="Proteomes" id="UP000248044"/>
    </source>
</evidence>
<dbReference type="EMBL" id="CP029289">
    <property type="protein sequence ID" value="AWR93642.1"/>
    <property type="molecule type" value="Genomic_DNA"/>
</dbReference>
<dbReference type="Pfam" id="PF00300">
    <property type="entry name" value="His_Phos_1"/>
    <property type="match status" value="1"/>
</dbReference>
<dbReference type="PANTHER" id="PTHR20935">
    <property type="entry name" value="PHOSPHOGLYCERATE MUTASE-RELATED"/>
    <property type="match status" value="1"/>
</dbReference>
<accession>A0A2U9IC95</accession>
<dbReference type="RefSeq" id="WP_110269526.1">
    <property type="nucleotide sequence ID" value="NZ_CP029289.2"/>
</dbReference>
<dbReference type="CDD" id="cd07067">
    <property type="entry name" value="HP_PGM_like"/>
    <property type="match status" value="1"/>
</dbReference>
<dbReference type="InterPro" id="IPR013078">
    <property type="entry name" value="His_Pase_superF_clade-1"/>
</dbReference>
<organism evidence="3 4">
    <name type="scientific">Acidianus brierleyi</name>
    <dbReference type="NCBI Taxonomy" id="41673"/>
    <lineage>
        <taxon>Archaea</taxon>
        <taxon>Thermoproteota</taxon>
        <taxon>Thermoprotei</taxon>
        <taxon>Sulfolobales</taxon>
        <taxon>Sulfolobaceae</taxon>
        <taxon>Acidianus</taxon>
    </lineage>
</organism>
<dbReference type="KEGG" id="abri:DFR85_02455"/>
<proteinExistence type="predicted"/>
<dbReference type="InterPro" id="IPR051021">
    <property type="entry name" value="Mito_Ser/Thr_phosphatase"/>
</dbReference>
<dbReference type="InterPro" id="IPR004449">
    <property type="entry name" value="SixA"/>
</dbReference>
<protein>
    <submittedName>
        <fullName evidence="3">Phosphohistidine phosphatase SixA</fullName>
    </submittedName>
</protein>
<feature type="binding site" evidence="2">
    <location>
        <position position="58"/>
    </location>
    <ligand>
        <name>substrate</name>
    </ligand>
</feature>
<dbReference type="GeneID" id="36830981"/>
<dbReference type="Gene3D" id="3.40.50.1240">
    <property type="entry name" value="Phosphoglycerate mutase-like"/>
    <property type="match status" value="1"/>
</dbReference>
<dbReference type="Proteomes" id="UP000248044">
    <property type="component" value="Chromosome"/>
</dbReference>
<name>A0A2U9IC95_9CREN</name>
<keyword evidence="4" id="KW-1185">Reference proteome</keyword>
<dbReference type="SUPFAM" id="SSF53254">
    <property type="entry name" value="Phosphoglycerate mutase-like"/>
    <property type="match status" value="1"/>
</dbReference>
<dbReference type="InterPro" id="IPR029033">
    <property type="entry name" value="His_PPase_superfam"/>
</dbReference>
<gene>
    <name evidence="3" type="primary">sixA</name>
    <name evidence="3" type="ORF">DFR85_02455</name>
</gene>
<dbReference type="GO" id="GO:0101006">
    <property type="term" value="F:protein histidine phosphatase activity"/>
    <property type="evidence" value="ECO:0007669"/>
    <property type="project" value="InterPro"/>
</dbReference>
<dbReference type="SMART" id="SM00855">
    <property type="entry name" value="PGAM"/>
    <property type="match status" value="1"/>
</dbReference>
<dbReference type="NCBIfam" id="TIGR00249">
    <property type="entry name" value="sixA"/>
    <property type="match status" value="1"/>
</dbReference>
<dbReference type="OrthoDB" id="304253at2157"/>
<evidence type="ECO:0000313" key="3">
    <source>
        <dbReference type="EMBL" id="AWR93642.1"/>
    </source>
</evidence>
<evidence type="ECO:0000256" key="2">
    <source>
        <dbReference type="PIRSR" id="PIRSR613078-2"/>
    </source>
</evidence>
<dbReference type="AlphaFoldDB" id="A0A2U9IC95"/>
<evidence type="ECO:0000256" key="1">
    <source>
        <dbReference type="ARBA" id="ARBA00022801"/>
    </source>
</evidence>
<keyword evidence="1" id="KW-0378">Hydrolase</keyword>